<dbReference type="OrthoDB" id="417678at2759"/>
<organism evidence="1">
    <name type="scientific">Capitella teleta</name>
    <name type="common">Polychaete worm</name>
    <dbReference type="NCBI Taxonomy" id="283909"/>
    <lineage>
        <taxon>Eukaryota</taxon>
        <taxon>Metazoa</taxon>
        <taxon>Spiralia</taxon>
        <taxon>Lophotrochozoa</taxon>
        <taxon>Annelida</taxon>
        <taxon>Polychaeta</taxon>
        <taxon>Sedentaria</taxon>
        <taxon>Scolecida</taxon>
        <taxon>Capitellidae</taxon>
        <taxon>Capitella</taxon>
    </lineage>
</organism>
<dbReference type="EMBL" id="AMQN01009600">
    <property type="status" value="NOT_ANNOTATED_CDS"/>
    <property type="molecule type" value="Genomic_DNA"/>
</dbReference>
<dbReference type="Proteomes" id="UP000014760">
    <property type="component" value="Unassembled WGS sequence"/>
</dbReference>
<name>R7U3I0_CAPTE</name>
<evidence type="ECO:0000313" key="1">
    <source>
        <dbReference type="EMBL" id="ELU00686.1"/>
    </source>
</evidence>
<dbReference type="EnsemblMetazoa" id="CapteT125662">
    <property type="protein sequence ID" value="CapteP125662"/>
    <property type="gene ID" value="CapteG125662"/>
</dbReference>
<dbReference type="PANTHER" id="PTHR36960">
    <property type="entry name" value="SI:DKEY-32E6.3"/>
    <property type="match status" value="1"/>
</dbReference>
<accession>R7U3I0</accession>
<reference evidence="2" key="3">
    <citation type="submission" date="2015-06" db="UniProtKB">
        <authorList>
            <consortium name="EnsemblMetazoa"/>
        </authorList>
    </citation>
    <scope>IDENTIFICATION</scope>
</reference>
<keyword evidence="3" id="KW-1185">Reference proteome</keyword>
<dbReference type="AlphaFoldDB" id="R7U3I0"/>
<dbReference type="EMBL" id="KB305767">
    <property type="protein sequence ID" value="ELU00686.1"/>
    <property type="molecule type" value="Genomic_DNA"/>
</dbReference>
<gene>
    <name evidence="1" type="ORF">CAPTEDRAFT_125662</name>
</gene>
<reference evidence="3" key="1">
    <citation type="submission" date="2012-12" db="EMBL/GenBank/DDBJ databases">
        <authorList>
            <person name="Hellsten U."/>
            <person name="Grimwood J."/>
            <person name="Chapman J.A."/>
            <person name="Shapiro H."/>
            <person name="Aerts A."/>
            <person name="Otillar R.P."/>
            <person name="Terry A.Y."/>
            <person name="Boore J.L."/>
            <person name="Simakov O."/>
            <person name="Marletaz F."/>
            <person name="Cho S.-J."/>
            <person name="Edsinger-Gonzales E."/>
            <person name="Havlak P."/>
            <person name="Kuo D.-H."/>
            <person name="Larsson T."/>
            <person name="Lv J."/>
            <person name="Arendt D."/>
            <person name="Savage R."/>
            <person name="Osoegawa K."/>
            <person name="de Jong P."/>
            <person name="Lindberg D.R."/>
            <person name="Seaver E.C."/>
            <person name="Weisblat D.A."/>
            <person name="Putnam N.H."/>
            <person name="Grigoriev I.V."/>
            <person name="Rokhsar D.S."/>
        </authorList>
    </citation>
    <scope>NUCLEOTIDE SEQUENCE</scope>
    <source>
        <strain evidence="3">I ESC-2004</strain>
    </source>
</reference>
<reference evidence="1 3" key="2">
    <citation type="journal article" date="2013" name="Nature">
        <title>Insights into bilaterian evolution from three spiralian genomes.</title>
        <authorList>
            <person name="Simakov O."/>
            <person name="Marletaz F."/>
            <person name="Cho S.J."/>
            <person name="Edsinger-Gonzales E."/>
            <person name="Havlak P."/>
            <person name="Hellsten U."/>
            <person name="Kuo D.H."/>
            <person name="Larsson T."/>
            <person name="Lv J."/>
            <person name="Arendt D."/>
            <person name="Savage R."/>
            <person name="Osoegawa K."/>
            <person name="de Jong P."/>
            <person name="Grimwood J."/>
            <person name="Chapman J.A."/>
            <person name="Shapiro H."/>
            <person name="Aerts A."/>
            <person name="Otillar R.P."/>
            <person name="Terry A.Y."/>
            <person name="Boore J.L."/>
            <person name="Grigoriev I.V."/>
            <person name="Lindberg D.R."/>
            <person name="Seaver E.C."/>
            <person name="Weisblat D.A."/>
            <person name="Putnam N.H."/>
            <person name="Rokhsar D.S."/>
        </authorList>
    </citation>
    <scope>NUCLEOTIDE SEQUENCE</scope>
    <source>
        <strain evidence="1 3">I ESC-2004</strain>
    </source>
</reference>
<evidence type="ECO:0000313" key="2">
    <source>
        <dbReference type="EnsemblMetazoa" id="CapteP125662"/>
    </source>
</evidence>
<proteinExistence type="predicted"/>
<sequence>MEQPNPEEKQRKLILHFDVRNTVLVADSVTQVNVEQALNSFLTSVTWGNEVNNQWEWYSDEPSLVQPRPGVITYYKHLEKRLVKTPSDRALLRQVTGDFTQIPIGSRFLPHFQKHLEYLKWTHGPVAKVMTMEGRDGSPYHYILPAFFKFLFYLCEQKRDFCIVFRTYGLDAPNVLACTKLTLAGQHPMFPQKLHMELNPIPGRVFRTESGKIAFEDYSKTDANGKMNRKIFTSELDIYNMLNELKGISAFVDDFISWQNADYHHTAAKPFWIDRTDQTVHHIFFDDNIRTNECDSIVDVRLINQSTRQGRSLDMEETKVFEDMCLVQADLLESTSNIDYFINKLIQCENNYSKYLAD</sequence>
<dbReference type="HOGENOM" id="CLU_053078_0_0_1"/>
<protein>
    <submittedName>
        <fullName evidence="1 2">Uncharacterized protein</fullName>
    </submittedName>
</protein>
<dbReference type="STRING" id="283909.R7U3I0"/>
<dbReference type="OMA" id="CEGAVSY"/>
<evidence type="ECO:0000313" key="3">
    <source>
        <dbReference type="Proteomes" id="UP000014760"/>
    </source>
</evidence>
<dbReference type="PANTHER" id="PTHR36960:SF1">
    <property type="entry name" value="SI:DKEY-32E6.3"/>
    <property type="match status" value="1"/>
</dbReference>